<feature type="transmembrane region" description="Helical" evidence="7">
    <location>
        <begin position="470"/>
        <end position="488"/>
    </location>
</feature>
<evidence type="ECO:0000256" key="6">
    <source>
        <dbReference type="SAM" id="MobiDB-lite"/>
    </source>
</evidence>
<protein>
    <submittedName>
        <fullName evidence="9">ResB-like protein</fullName>
    </submittedName>
</protein>
<comment type="caution">
    <text evidence="9">The sequence shown here is derived from an EMBL/GenBank/DDBJ whole genome shotgun (WGS) entry which is preliminary data.</text>
</comment>
<dbReference type="InterPro" id="IPR007816">
    <property type="entry name" value="ResB-like_domain"/>
</dbReference>
<dbReference type="AlphaFoldDB" id="E2SF11"/>
<feature type="transmembrane region" description="Helical" evidence="7">
    <location>
        <begin position="47"/>
        <end position="64"/>
    </location>
</feature>
<dbReference type="eggNOG" id="COG1333">
    <property type="taxonomic scope" value="Bacteria"/>
</dbReference>
<feature type="region of interest" description="Disordered" evidence="6">
    <location>
        <begin position="1"/>
        <end position="26"/>
    </location>
</feature>
<keyword evidence="2 7" id="KW-0812">Transmembrane</keyword>
<keyword evidence="3" id="KW-0201">Cytochrome c-type biogenesis</keyword>
<dbReference type="GO" id="GO:0016020">
    <property type="term" value="C:membrane"/>
    <property type="evidence" value="ECO:0007669"/>
    <property type="project" value="UniProtKB-SubCell"/>
</dbReference>
<reference evidence="9" key="1">
    <citation type="submission" date="2010-08" db="EMBL/GenBank/DDBJ databases">
        <authorList>
            <person name="Muzny D."/>
            <person name="Qin X."/>
            <person name="Buhay C."/>
            <person name="Dugan-Rocha S."/>
            <person name="Ding Y."/>
            <person name="Chen G."/>
            <person name="Hawes A."/>
            <person name="Holder M."/>
            <person name="Jhangiani S."/>
            <person name="Johnson A."/>
            <person name="Khan Z."/>
            <person name="Li Z."/>
            <person name="Liu W."/>
            <person name="Liu X."/>
            <person name="Perez L."/>
            <person name="Shen H."/>
            <person name="Wang Q."/>
            <person name="Watt J."/>
            <person name="Xi L."/>
            <person name="Xin Y."/>
            <person name="Zhou J."/>
            <person name="Deng J."/>
            <person name="Jiang H."/>
            <person name="Liu Y."/>
            <person name="Qu J."/>
            <person name="Song X.-Z."/>
            <person name="Zhang L."/>
            <person name="Villasana D."/>
            <person name="Johnson A."/>
            <person name="Liu J."/>
            <person name="Liyanage D."/>
            <person name="Lorensuhewa L."/>
            <person name="Robinson T."/>
            <person name="Song A."/>
            <person name="Song B.-B."/>
            <person name="Dinh H."/>
            <person name="Thornton R."/>
            <person name="Coyle M."/>
            <person name="Francisco L."/>
            <person name="Jackson L."/>
            <person name="Javaid M."/>
            <person name="Korchina V."/>
            <person name="Kovar C."/>
            <person name="Mata R."/>
            <person name="Mathew T."/>
            <person name="Ngo R."/>
            <person name="Nguyen L."/>
            <person name="Nguyen N."/>
            <person name="Okwuonu G."/>
            <person name="Ongeri F."/>
            <person name="Pham C."/>
            <person name="Simmons D."/>
            <person name="Wilczek-Boney K."/>
            <person name="Hale W."/>
            <person name="Jakkamsetti A."/>
            <person name="Pham P."/>
            <person name="Ruth R."/>
            <person name="San Lucas F."/>
            <person name="Warren J."/>
            <person name="Zhang J."/>
            <person name="Zhao Z."/>
            <person name="Zhou C."/>
            <person name="Zhu D."/>
            <person name="Lee S."/>
            <person name="Bess C."/>
            <person name="Blankenburg K."/>
            <person name="Forbes L."/>
            <person name="Fu Q."/>
            <person name="Gubbala S."/>
            <person name="Hirani K."/>
            <person name="Jayaseelan J.C."/>
            <person name="Lara F."/>
            <person name="Munidasa M."/>
            <person name="Palculict T."/>
            <person name="Patil S."/>
            <person name="Pu L.-L."/>
            <person name="Saada N."/>
            <person name="Tang L."/>
            <person name="Weissenberger G."/>
            <person name="Zhu Y."/>
            <person name="Hemphill L."/>
            <person name="Shang Y."/>
            <person name="Youmans B."/>
            <person name="Ayvaz T."/>
            <person name="Ross M."/>
            <person name="Santibanez J."/>
            <person name="Aqrawi P."/>
            <person name="Gross S."/>
            <person name="Joshi V."/>
            <person name="Fowler G."/>
            <person name="Nazareth L."/>
            <person name="Reid J."/>
            <person name="Worley K."/>
            <person name="Petrosino J."/>
            <person name="Highlander S."/>
            <person name="Gibbs R."/>
        </authorList>
    </citation>
    <scope>NUCLEOTIDE SEQUENCE [LARGE SCALE GENOMIC DNA]</scope>
    <source>
        <strain evidence="9">DSM 15272</strain>
    </source>
</reference>
<dbReference type="HOGENOM" id="CLU_023092_0_0_11"/>
<dbReference type="Proteomes" id="UP000003111">
    <property type="component" value="Unassembled WGS sequence"/>
</dbReference>
<feature type="transmembrane region" description="Helical" evidence="7">
    <location>
        <begin position="101"/>
        <end position="119"/>
    </location>
</feature>
<keyword evidence="10" id="KW-1185">Reference proteome</keyword>
<dbReference type="GO" id="GO:0017004">
    <property type="term" value="P:cytochrome complex assembly"/>
    <property type="evidence" value="ECO:0007669"/>
    <property type="project" value="UniProtKB-KW"/>
</dbReference>
<dbReference type="Pfam" id="PF05140">
    <property type="entry name" value="ResB"/>
    <property type="match status" value="1"/>
</dbReference>
<gene>
    <name evidence="9" type="ORF">HMPREF0063_12620</name>
</gene>
<feature type="domain" description="ResB-like" evidence="8">
    <location>
        <begin position="44"/>
        <end position="523"/>
    </location>
</feature>
<evidence type="ECO:0000313" key="9">
    <source>
        <dbReference type="EMBL" id="EFQ82255.1"/>
    </source>
</evidence>
<evidence type="ECO:0000256" key="7">
    <source>
        <dbReference type="SAM" id="Phobius"/>
    </source>
</evidence>
<dbReference type="PANTHER" id="PTHR31566">
    <property type="entry name" value="CYTOCHROME C BIOGENESIS PROTEIN CCS1, CHLOROPLASTIC"/>
    <property type="match status" value="1"/>
</dbReference>
<evidence type="ECO:0000256" key="5">
    <source>
        <dbReference type="ARBA" id="ARBA00023136"/>
    </source>
</evidence>
<evidence type="ECO:0000256" key="2">
    <source>
        <dbReference type="ARBA" id="ARBA00022692"/>
    </source>
</evidence>
<sequence length="545" mass="59039">MGRRVRGAAVTDETTTTSRPEASGAPALGGREFARWIWRQLTSMRTALLLLLLLAIASLPGSFVPQRSVDARATEAFMSRHPDLSPVLDALGFFSVYTSPWFSAIYLLLMVSLVGCILPRTNVYLKALRARPPRAPRNFARLPASGEFTTDLSVEETLAVGRRVVGRARVDVVLDGDGDAATGELRAEKGYLREFGNLVFHVSVVVVLVGVAAGALFSYRGASIVTEGDSFSNVLTQYDDFASGALFDPDDLPPFSLTLEDFRAEFQLEGPQRGAPREFEATGTFVDGLDGAARPFEIEVNHPLQVGSTAVYLVGQGYAPIIRVTQPDGTVVFDEAVPFLPEDATYTSTGVVKVPDTTGDQIGMRGFFLPTAVSVGEDEASISAFPAAANPYVAMQVWTGDLGLDDGRAQSVFSLDTRRMDQVLDDDGDPFRVELVPGQEIDLPDGTTVAFTGLRQFVRFQVSSTPLVQLPLWGVIAGLVGISLSLFVRPRRIWIRARRDGSRTVVEVAALDRVPRDDLGDDLQHVIERMRTELSGGQPGSKEPS</sequence>
<evidence type="ECO:0000256" key="3">
    <source>
        <dbReference type="ARBA" id="ARBA00022748"/>
    </source>
</evidence>
<organism evidence="9 10">
    <name type="scientific">Aeromicrobium marinum DSM 15272</name>
    <dbReference type="NCBI Taxonomy" id="585531"/>
    <lineage>
        <taxon>Bacteria</taxon>
        <taxon>Bacillati</taxon>
        <taxon>Actinomycetota</taxon>
        <taxon>Actinomycetes</taxon>
        <taxon>Propionibacteriales</taxon>
        <taxon>Nocardioidaceae</taxon>
        <taxon>Aeromicrobium</taxon>
    </lineage>
</organism>
<evidence type="ECO:0000256" key="4">
    <source>
        <dbReference type="ARBA" id="ARBA00022989"/>
    </source>
</evidence>
<dbReference type="STRING" id="585531.HMPREF0063_12620"/>
<proteinExistence type="predicted"/>
<dbReference type="PANTHER" id="PTHR31566:SF0">
    <property type="entry name" value="CYTOCHROME C BIOGENESIS PROTEIN CCS1, CHLOROPLASTIC"/>
    <property type="match status" value="1"/>
</dbReference>
<dbReference type="EMBL" id="ACLF03000010">
    <property type="protein sequence ID" value="EFQ82255.1"/>
    <property type="molecule type" value="Genomic_DNA"/>
</dbReference>
<feature type="transmembrane region" description="Helical" evidence="7">
    <location>
        <begin position="198"/>
        <end position="219"/>
    </location>
</feature>
<evidence type="ECO:0000256" key="1">
    <source>
        <dbReference type="ARBA" id="ARBA00004141"/>
    </source>
</evidence>
<comment type="subcellular location">
    <subcellularLocation>
        <location evidence="1">Membrane</location>
        <topology evidence="1">Multi-pass membrane protein</topology>
    </subcellularLocation>
</comment>
<name>E2SF11_9ACTN</name>
<keyword evidence="4 7" id="KW-1133">Transmembrane helix</keyword>
<accession>E2SF11</accession>
<keyword evidence="5 7" id="KW-0472">Membrane</keyword>
<evidence type="ECO:0000259" key="8">
    <source>
        <dbReference type="Pfam" id="PF05140"/>
    </source>
</evidence>
<dbReference type="InterPro" id="IPR023494">
    <property type="entry name" value="Cyt_c_bgen_Ccs1/CcsB/ResB"/>
</dbReference>
<evidence type="ECO:0000313" key="10">
    <source>
        <dbReference type="Proteomes" id="UP000003111"/>
    </source>
</evidence>